<organism evidence="2 3">
    <name type="scientific">Pseudoalteromonas denitrificans DSM 6059</name>
    <dbReference type="NCBI Taxonomy" id="1123010"/>
    <lineage>
        <taxon>Bacteria</taxon>
        <taxon>Pseudomonadati</taxon>
        <taxon>Pseudomonadota</taxon>
        <taxon>Gammaproteobacteria</taxon>
        <taxon>Alteromonadales</taxon>
        <taxon>Pseudoalteromonadaceae</taxon>
        <taxon>Pseudoalteromonas</taxon>
    </lineage>
</organism>
<dbReference type="Proteomes" id="UP000198862">
    <property type="component" value="Unassembled WGS sequence"/>
</dbReference>
<dbReference type="PANTHER" id="PTHR45947">
    <property type="entry name" value="SULFOQUINOVOSYL TRANSFERASE SQD2"/>
    <property type="match status" value="1"/>
</dbReference>
<keyword evidence="3" id="KW-1185">Reference proteome</keyword>
<keyword evidence="2" id="KW-0808">Transferase</keyword>
<protein>
    <submittedName>
        <fullName evidence="2">Glycosyltransferase involved in cell wall bisynthesis</fullName>
    </submittedName>
</protein>
<dbReference type="STRING" id="1123010.SAMN02745724_04553"/>
<dbReference type="Gene3D" id="3.40.50.2000">
    <property type="entry name" value="Glycogen Phosphorylase B"/>
    <property type="match status" value="2"/>
</dbReference>
<dbReference type="GO" id="GO:0016757">
    <property type="term" value="F:glycosyltransferase activity"/>
    <property type="evidence" value="ECO:0007669"/>
    <property type="project" value="InterPro"/>
</dbReference>
<evidence type="ECO:0000313" key="2">
    <source>
        <dbReference type="EMBL" id="SFD44687.1"/>
    </source>
</evidence>
<dbReference type="InterPro" id="IPR001296">
    <property type="entry name" value="Glyco_trans_1"/>
</dbReference>
<feature type="domain" description="Glycosyl transferase family 1" evidence="1">
    <location>
        <begin position="171"/>
        <end position="337"/>
    </location>
</feature>
<gene>
    <name evidence="2" type="ORF">SAMN02745724_04553</name>
</gene>
<proteinExistence type="predicted"/>
<dbReference type="AlphaFoldDB" id="A0A1I1SDZ6"/>
<dbReference type="InterPro" id="IPR050194">
    <property type="entry name" value="Glycosyltransferase_grp1"/>
</dbReference>
<dbReference type="EMBL" id="FOLO01000058">
    <property type="protein sequence ID" value="SFD44687.1"/>
    <property type="molecule type" value="Genomic_DNA"/>
</dbReference>
<dbReference type="CDD" id="cd03801">
    <property type="entry name" value="GT4_PimA-like"/>
    <property type="match status" value="1"/>
</dbReference>
<dbReference type="RefSeq" id="WP_091990183.1">
    <property type="nucleotide sequence ID" value="NZ_FOLO01000058.1"/>
</dbReference>
<dbReference type="OrthoDB" id="6286688at2"/>
<sequence>MKKVCFISNLFPSKEDPTFGSFVGLSFEQLKKMGYNLDQPIVMDARLGAFKKLFAYISFFFRGLKATISNKYDFYYIHYLTYSTLCLLPVLPFKKVKYLINIHGDDLVGTRLIHKIMGFPSPYILKHATAIVVPSAYFKRSLLELHPKIAENKVVISESAGFKEAIFFPKPKLKKENKKIHFGYISRVDEGKGWEVMLEALAILKESNLNEINNLTLSVYGAGSQTQAFDSMVQEFELEKIVTYYGPLEQSKLGEKYRSFDYFLFPTRRESFGLVAAESLACGTPVVCSEIEPLTDIVFDNKNGFLFKDGSAEDLYKRILHCFSISEENYSSLVENAIDSSNSYKSVKVSETLYKNMKSLF</sequence>
<dbReference type="PANTHER" id="PTHR45947:SF3">
    <property type="entry name" value="SULFOQUINOVOSYL TRANSFERASE SQD2"/>
    <property type="match status" value="1"/>
</dbReference>
<reference evidence="2 3" key="1">
    <citation type="submission" date="2016-10" db="EMBL/GenBank/DDBJ databases">
        <authorList>
            <person name="de Groot N.N."/>
        </authorList>
    </citation>
    <scope>NUCLEOTIDE SEQUENCE [LARGE SCALE GENOMIC DNA]</scope>
    <source>
        <strain evidence="2 3">DSM 6059</strain>
    </source>
</reference>
<dbReference type="SUPFAM" id="SSF53756">
    <property type="entry name" value="UDP-Glycosyltransferase/glycogen phosphorylase"/>
    <property type="match status" value="1"/>
</dbReference>
<accession>A0A1I1SDZ6</accession>
<evidence type="ECO:0000259" key="1">
    <source>
        <dbReference type="Pfam" id="PF00534"/>
    </source>
</evidence>
<dbReference type="Pfam" id="PF00534">
    <property type="entry name" value="Glycos_transf_1"/>
    <property type="match status" value="1"/>
</dbReference>
<evidence type="ECO:0000313" key="3">
    <source>
        <dbReference type="Proteomes" id="UP000198862"/>
    </source>
</evidence>
<name>A0A1I1SDZ6_9GAMM</name>